<proteinExistence type="predicted"/>
<evidence type="ECO:0000313" key="1">
    <source>
        <dbReference type="EMBL" id="MDT0686351.1"/>
    </source>
</evidence>
<accession>A0ABU3DRK3</accession>
<dbReference type="RefSeq" id="WP_311499737.1">
    <property type="nucleotide sequence ID" value="NZ_JAVRHN010000005.1"/>
</dbReference>
<sequence>MKYKNYHLTYCTNVHPGEDWATTFTQLKKYILPLKEKLAPETPFGIGLRLSAKAAAGLLENNGLDKFQKWLEQNDLYVFTMNGFPYGTFHATHVKEKVHDPDWSTKERLKYTGDLIEILGKLIPAEISSGSISTSPVSYRFTQKNIKNDKETEQKITENFAAVVELLFQLKESTGTEIHLDIEPEPDGMVESSAEAVAFFEYLVQDVGVLLQKKLRVPAEKAHAIILDHLRICYDVCHSALLYEEPSEVMANFEKAGIKIGKIQISSALKIAIPLEQPERKRIQDRLTAFADSVYLHQVVGLLPDGSFERYKDLPAALESLPVTHSTEWRIHFHVPIFAAEYDEICSTRQQIEKVFSLPNLKEITSHLEIETYTWDVLPEKNQSSLTESIAHEYRWVLSNL</sequence>
<dbReference type="NCBIfam" id="NF035939">
    <property type="entry name" value="TIM_EboE"/>
    <property type="match status" value="1"/>
</dbReference>
<dbReference type="EMBL" id="JAVRHN010000005">
    <property type="protein sequence ID" value="MDT0686351.1"/>
    <property type="molecule type" value="Genomic_DNA"/>
</dbReference>
<evidence type="ECO:0000313" key="2">
    <source>
        <dbReference type="Proteomes" id="UP001253848"/>
    </source>
</evidence>
<dbReference type="Gene3D" id="3.20.20.150">
    <property type="entry name" value="Divalent-metal-dependent TIM barrel enzymes"/>
    <property type="match status" value="1"/>
</dbReference>
<dbReference type="SUPFAM" id="SSF51658">
    <property type="entry name" value="Xylose isomerase-like"/>
    <property type="match status" value="1"/>
</dbReference>
<dbReference type="InterPro" id="IPR036237">
    <property type="entry name" value="Xyl_isomerase-like_sf"/>
</dbReference>
<protein>
    <submittedName>
        <fullName evidence="1">Metabolite traffic protein EboE</fullName>
    </submittedName>
</protein>
<reference evidence="1 2" key="1">
    <citation type="submission" date="2023-09" db="EMBL/GenBank/DDBJ databases">
        <authorList>
            <person name="Rey-Velasco X."/>
        </authorList>
    </citation>
    <scope>NUCLEOTIDE SEQUENCE [LARGE SCALE GENOMIC DNA]</scope>
    <source>
        <strain evidence="1 2">F225</strain>
    </source>
</reference>
<comment type="caution">
    <text evidence="1">The sequence shown here is derived from an EMBL/GenBank/DDBJ whole genome shotgun (WGS) entry which is preliminary data.</text>
</comment>
<gene>
    <name evidence="1" type="primary">eboE</name>
    <name evidence="1" type="ORF">RM541_08235</name>
</gene>
<name>A0ABU3DRK3_9FLAO</name>
<organism evidence="1 2">
    <name type="scientific">Autumnicola psychrophila</name>
    <dbReference type="NCBI Taxonomy" id="3075592"/>
    <lineage>
        <taxon>Bacteria</taxon>
        <taxon>Pseudomonadati</taxon>
        <taxon>Bacteroidota</taxon>
        <taxon>Flavobacteriia</taxon>
        <taxon>Flavobacteriales</taxon>
        <taxon>Flavobacteriaceae</taxon>
        <taxon>Autumnicola</taxon>
    </lineage>
</organism>
<dbReference type="Proteomes" id="UP001253848">
    <property type="component" value="Unassembled WGS sequence"/>
</dbReference>
<keyword evidence="2" id="KW-1185">Reference proteome</keyword>